<evidence type="ECO:0000313" key="4">
    <source>
        <dbReference type="EMBL" id="OSM00434.1"/>
    </source>
</evidence>
<dbReference type="PANTHER" id="PTHR22576">
    <property type="entry name" value="MUCOSA ASSOCIATED LYMPHOID TISSUE LYMPHOMA TRANSLOCATION PROTEIN 1/PARACASPASE"/>
    <property type="match status" value="1"/>
</dbReference>
<name>A0A1Y2K0V0_9PROT</name>
<dbReference type="SUPFAM" id="SSF52129">
    <property type="entry name" value="Caspase-like"/>
    <property type="match status" value="1"/>
</dbReference>
<dbReference type="AlphaFoldDB" id="A0A1Y2K0V0"/>
<dbReference type="InterPro" id="IPR011600">
    <property type="entry name" value="Pept_C14_caspase"/>
</dbReference>
<dbReference type="EMBL" id="LVJN01000021">
    <property type="protein sequence ID" value="OSM00434.1"/>
    <property type="molecule type" value="Genomic_DNA"/>
</dbReference>
<organism evidence="4 5">
    <name type="scientific">Magnetofaba australis IT-1</name>
    <dbReference type="NCBI Taxonomy" id="1434232"/>
    <lineage>
        <taxon>Bacteria</taxon>
        <taxon>Pseudomonadati</taxon>
        <taxon>Pseudomonadota</taxon>
        <taxon>Magnetococcia</taxon>
        <taxon>Magnetococcales</taxon>
        <taxon>Magnetococcaceae</taxon>
        <taxon>Magnetofaba</taxon>
    </lineage>
</organism>
<dbReference type="InterPro" id="IPR029030">
    <property type="entry name" value="Caspase-like_dom_sf"/>
</dbReference>
<dbReference type="InterPro" id="IPR052039">
    <property type="entry name" value="Caspase-related_regulators"/>
</dbReference>
<dbReference type="InterPro" id="IPR015917">
    <property type="entry name" value="Pept_C14A"/>
</dbReference>
<feature type="signal peptide" evidence="2">
    <location>
        <begin position="1"/>
        <end position="22"/>
    </location>
</feature>
<keyword evidence="2" id="KW-0732">Signal</keyword>
<proteinExistence type="inferred from homology"/>
<feature type="domain" description="Caspase family p20" evidence="3">
    <location>
        <begin position="37"/>
        <end position="167"/>
    </location>
</feature>
<feature type="chain" id="PRO_5012192399" evidence="2">
    <location>
        <begin position="23"/>
        <end position="388"/>
    </location>
</feature>
<dbReference type="PANTHER" id="PTHR22576:SF37">
    <property type="entry name" value="MUCOSA-ASSOCIATED LYMPHOID TISSUE LYMPHOMA TRANSLOCATION PROTEIN 1"/>
    <property type="match status" value="1"/>
</dbReference>
<comment type="caution">
    <text evidence="4">The sequence shown here is derived from an EMBL/GenBank/DDBJ whole genome shotgun (WGS) entry which is preliminary data.</text>
</comment>
<dbReference type="Proteomes" id="UP000194003">
    <property type="component" value="Unassembled WGS sequence"/>
</dbReference>
<dbReference type="InterPro" id="IPR001309">
    <property type="entry name" value="Pept_C14_p20"/>
</dbReference>
<dbReference type="Pfam" id="PF00656">
    <property type="entry name" value="Peptidase_C14"/>
    <property type="match status" value="1"/>
</dbReference>
<keyword evidence="5" id="KW-1185">Reference proteome</keyword>
<reference evidence="4 5" key="1">
    <citation type="journal article" date="2016" name="BMC Genomics">
        <title>Combined genomic and structural analyses of a cultured magnetotactic bacterium reveals its niche adaptation to a dynamic environment.</title>
        <authorList>
            <person name="Araujo A.C."/>
            <person name="Morillo V."/>
            <person name="Cypriano J."/>
            <person name="Teixeira L.C."/>
            <person name="Leao P."/>
            <person name="Lyra S."/>
            <person name="Almeida L.G."/>
            <person name="Bazylinski D.A."/>
            <person name="Vasconcellos A.T."/>
            <person name="Abreu F."/>
            <person name="Lins U."/>
        </authorList>
    </citation>
    <scope>NUCLEOTIDE SEQUENCE [LARGE SCALE GENOMIC DNA]</scope>
    <source>
        <strain evidence="4 5">IT-1</strain>
    </source>
</reference>
<evidence type="ECO:0000256" key="2">
    <source>
        <dbReference type="SAM" id="SignalP"/>
    </source>
</evidence>
<dbReference type="GO" id="GO:0006508">
    <property type="term" value="P:proteolysis"/>
    <property type="evidence" value="ECO:0007669"/>
    <property type="project" value="InterPro"/>
</dbReference>
<dbReference type="PROSITE" id="PS50208">
    <property type="entry name" value="CASPASE_P20"/>
    <property type="match status" value="1"/>
</dbReference>
<protein>
    <submittedName>
        <fullName evidence="4">Putative Peptidase C14 caspase catalytic subunit p20</fullName>
    </submittedName>
</protein>
<gene>
    <name evidence="4" type="ORF">MAIT1_00954</name>
</gene>
<dbReference type="Gene3D" id="3.40.50.1460">
    <property type="match status" value="1"/>
</dbReference>
<evidence type="ECO:0000256" key="1">
    <source>
        <dbReference type="ARBA" id="ARBA00010134"/>
    </source>
</evidence>
<evidence type="ECO:0000313" key="5">
    <source>
        <dbReference type="Proteomes" id="UP000194003"/>
    </source>
</evidence>
<evidence type="ECO:0000259" key="3">
    <source>
        <dbReference type="PROSITE" id="PS50208"/>
    </source>
</evidence>
<sequence length="388" mass="41136">MRLSVLIASVLALFLTPLTAQARGLTLAESGAPANAVRGVALVIGNSDYANAPLRNPANDADAMAAALRELGFTVMHANNLERAGMRRAIRRFGDAIASSDGVGLFYYAGHGMQSNGRNYLIPIGADIAREDELPDEAVAADLPLRKMASAHNGLNIVILDACRNNPFARSFRSGNSGLARMDAPTGTLIAYATSPGSVAADGQGRNSPYTRHLLTQMRIPGQPIEQTFKNVRIGVLAETTGKQTPWESSSLVGSFAFTPGDGAPVVTAPAPWANPDATPNAASAPANPFVGVWRMSDQWDTGVISISGDAKQVTAISFKGDKADWNAHNITQTTPDVITFEFKHIRAPLFWIGGTATYTRLASGAIQVKWVSGLTSGEYVMTREKSP</sequence>
<dbReference type="SMART" id="SM00115">
    <property type="entry name" value="CASc"/>
    <property type="match status" value="1"/>
</dbReference>
<dbReference type="STRING" id="1434232.MAIT1_00954"/>
<dbReference type="GO" id="GO:0004197">
    <property type="term" value="F:cysteine-type endopeptidase activity"/>
    <property type="evidence" value="ECO:0007669"/>
    <property type="project" value="InterPro"/>
</dbReference>
<accession>A0A1Y2K0V0</accession>
<comment type="similarity">
    <text evidence="1">Belongs to the peptidase C14A family.</text>
</comment>